<accession>A0A8G1XFU2</accession>
<dbReference type="AlphaFoldDB" id="A0A8G1XFU2"/>
<dbReference type="PANTHER" id="PTHR33418">
    <property type="entry name" value="HELICASE-ASSOCIATED"/>
    <property type="match status" value="1"/>
</dbReference>
<feature type="domain" description="Helicase-associated" evidence="2">
    <location>
        <begin position="51"/>
        <end position="114"/>
    </location>
</feature>
<dbReference type="InterPro" id="IPR005114">
    <property type="entry name" value="Helicase_assoc"/>
</dbReference>
<dbReference type="PANTHER" id="PTHR33418:SF1">
    <property type="entry name" value="HELICASE-ASSOCIATED DOMAIN-CONTAINING PROTEIN"/>
    <property type="match status" value="1"/>
</dbReference>
<evidence type="ECO:0000313" key="4">
    <source>
        <dbReference type="Proteomes" id="UP000267408"/>
    </source>
</evidence>
<feature type="region of interest" description="Disordered" evidence="1">
    <location>
        <begin position="154"/>
        <end position="174"/>
    </location>
</feature>
<comment type="caution">
    <text evidence="3">The sequence shown here is derived from an EMBL/GenBank/DDBJ whole genome shotgun (WGS) entry which is preliminary data.</text>
</comment>
<evidence type="ECO:0000256" key="1">
    <source>
        <dbReference type="SAM" id="MobiDB-lite"/>
    </source>
</evidence>
<proteinExistence type="predicted"/>
<feature type="compositionally biased region" description="Basic and acidic residues" evidence="1">
    <location>
        <begin position="154"/>
        <end position="166"/>
    </location>
</feature>
<feature type="domain" description="Helicase-associated" evidence="2">
    <location>
        <begin position="137"/>
        <end position="209"/>
    </location>
</feature>
<evidence type="ECO:0000259" key="2">
    <source>
        <dbReference type="Pfam" id="PF03457"/>
    </source>
</evidence>
<reference evidence="3 4" key="1">
    <citation type="submission" date="2018-11" db="EMBL/GenBank/DDBJ databases">
        <title>Sequencing the genomes of 1000 actinobacteria strains.</title>
        <authorList>
            <person name="Klenk H.-P."/>
        </authorList>
    </citation>
    <scope>NUCLEOTIDE SEQUENCE [LARGE SCALE GENOMIC DNA]</scope>
    <source>
        <strain evidence="3 4">DSM 44780</strain>
    </source>
</reference>
<dbReference type="Pfam" id="PF03457">
    <property type="entry name" value="HA"/>
    <property type="match status" value="2"/>
</dbReference>
<dbReference type="Proteomes" id="UP000267408">
    <property type="component" value="Unassembled WGS sequence"/>
</dbReference>
<gene>
    <name evidence="3" type="ORF">EDD39_5295</name>
</gene>
<sequence length="212" mass="23152">MRASIGGYPIGTWLSALRAQAQVPAGEAGALDPDRRAALEAIDPWWAPSWPVEWQRTYAAARAWWLACEGRVEWPALPAETEFEGEAIGRWVAAQRGVWTQLEEEQRELLAALGIVEDQVLAEKAAAKARPATSRADRFGQHLAALERFAAREGHVRAPRQHKEPADSPDGAESGEPVLLGLGAWLNNTKSRRAKLAPEQLAALAEVGVEWA</sequence>
<organism evidence="3 4">
    <name type="scientific">Kitasatospora cineracea</name>
    <dbReference type="NCBI Taxonomy" id="88074"/>
    <lineage>
        <taxon>Bacteria</taxon>
        <taxon>Bacillati</taxon>
        <taxon>Actinomycetota</taxon>
        <taxon>Actinomycetes</taxon>
        <taxon>Kitasatosporales</taxon>
        <taxon>Streptomycetaceae</taxon>
        <taxon>Kitasatospora</taxon>
    </lineage>
</organism>
<protein>
    <submittedName>
        <fullName evidence="3">Helicase associated protein</fullName>
    </submittedName>
</protein>
<dbReference type="EMBL" id="RJVJ01000001">
    <property type="protein sequence ID" value="ROR46986.1"/>
    <property type="molecule type" value="Genomic_DNA"/>
</dbReference>
<evidence type="ECO:0000313" key="3">
    <source>
        <dbReference type="EMBL" id="ROR46986.1"/>
    </source>
</evidence>
<name>A0A8G1XFU2_9ACTN</name>
<dbReference type="Gene3D" id="6.10.140.530">
    <property type="match status" value="1"/>
</dbReference>